<proteinExistence type="predicted"/>
<organism evidence="1 2">
    <name type="scientific">Chaenocephalus aceratus</name>
    <name type="common">Blackfin icefish</name>
    <name type="synonym">Chaenichthys aceratus</name>
    <dbReference type="NCBI Taxonomy" id="36190"/>
    <lineage>
        <taxon>Eukaryota</taxon>
        <taxon>Metazoa</taxon>
        <taxon>Chordata</taxon>
        <taxon>Craniata</taxon>
        <taxon>Vertebrata</taxon>
        <taxon>Euteleostomi</taxon>
        <taxon>Actinopterygii</taxon>
        <taxon>Neopterygii</taxon>
        <taxon>Teleostei</taxon>
        <taxon>Neoteleostei</taxon>
        <taxon>Acanthomorphata</taxon>
        <taxon>Eupercaria</taxon>
        <taxon>Perciformes</taxon>
        <taxon>Notothenioidei</taxon>
        <taxon>Channichthyidae</taxon>
        <taxon>Chaenocephalus</taxon>
    </lineage>
</organism>
<accession>A0ACB9XUX6</accession>
<comment type="caution">
    <text evidence="1">The sequence shown here is derived from an EMBL/GenBank/DDBJ whole genome shotgun (WGS) entry which is preliminary data.</text>
</comment>
<gene>
    <name evidence="1" type="ORF">KUCAC02_002226</name>
</gene>
<evidence type="ECO:0000313" key="2">
    <source>
        <dbReference type="Proteomes" id="UP001057452"/>
    </source>
</evidence>
<name>A0ACB9XUX6_CHAAC</name>
<protein>
    <submittedName>
        <fullName evidence="1">Uncharacterized protein</fullName>
    </submittedName>
</protein>
<reference evidence="1" key="1">
    <citation type="submission" date="2022-05" db="EMBL/GenBank/DDBJ databases">
        <title>Chromosome-level genome of Chaenocephalus aceratus.</title>
        <authorList>
            <person name="Park H."/>
        </authorList>
    </citation>
    <scope>NUCLEOTIDE SEQUENCE</scope>
    <source>
        <strain evidence="1">KU_202001</strain>
    </source>
</reference>
<sequence length="526" mass="58999">MKIIDRHAPLRKFRVKGRNNPWFSAELSSLLHERNNAWAKARKSGSEVEWLRFRQLRNSFTSQIKSAKSKYYLSVTTENLNNPRKFWKAIKSISTGDIPNELPPCLTTASGSISDRATMLNCFNEHFVSCGSLFGCVAPVNAPILDSEQCGLENPFSFTPLTIGIVHEALSKLDPRKPAGPDNLEPFFLKISADFIAPPLTSLFNLSLSTNAIPKVWKSAYVLPLLKGGEATILNNYRPISKLSVLAKVLERLVSEQVKEFLCINDILSKHHSGFRKKHSTITATMKVVNDITSILDNKQSCAALFIDLSKAFDTVDHRILKQRLLSIGISSLAVGWFVNYLSERSQCVHFDGLSSEWLNISNGVPQGSVLGPLLFSIYINSVGDNVDEATLHFYADDTVMYCAGPTIQEAVVKLQAVFNTIQTQLFELKLLLNVDKTKVMLFSKVKKTPEPVLDIVTTQGTKLEVVACYKYLGIWLDDCLSFKLHVNNLLKKLRVRLGFFYRNKSCFSLEARKRLVTVTFLPVLD</sequence>
<dbReference type="EMBL" id="CM043787">
    <property type="protein sequence ID" value="KAI4830607.1"/>
    <property type="molecule type" value="Genomic_DNA"/>
</dbReference>
<evidence type="ECO:0000313" key="1">
    <source>
        <dbReference type="EMBL" id="KAI4830607.1"/>
    </source>
</evidence>
<dbReference type="Proteomes" id="UP001057452">
    <property type="component" value="Chromosome 3"/>
</dbReference>
<keyword evidence="2" id="KW-1185">Reference proteome</keyword>